<organism evidence="4 5">
    <name type="scientific">Anthropogastromicrobium aceti</name>
    <dbReference type="NCBI Taxonomy" id="2981768"/>
    <lineage>
        <taxon>Bacteria</taxon>
        <taxon>Bacillati</taxon>
        <taxon>Bacillota</taxon>
        <taxon>Clostridia</taxon>
        <taxon>Lachnospirales</taxon>
        <taxon>Lachnospiraceae</taxon>
        <taxon>Anthropogastromicrobium</taxon>
    </lineage>
</organism>
<name>A0AAE3E6W2_9FIRM</name>
<dbReference type="PANTHER" id="PTHR11203">
    <property type="entry name" value="CLEAVAGE AND POLYADENYLATION SPECIFICITY FACTOR FAMILY MEMBER"/>
    <property type="match status" value="1"/>
</dbReference>
<dbReference type="SMART" id="SM00849">
    <property type="entry name" value="Lactamase_B"/>
    <property type="match status" value="1"/>
</dbReference>
<dbReference type="Pfam" id="PF10996">
    <property type="entry name" value="Beta-Casp"/>
    <property type="match status" value="1"/>
</dbReference>
<dbReference type="Gene3D" id="3.40.50.10890">
    <property type="match status" value="1"/>
</dbReference>
<dbReference type="EMBL" id="JAJEQN010000048">
    <property type="protein sequence ID" value="MCC2222763.1"/>
    <property type="molecule type" value="Genomic_DNA"/>
</dbReference>
<keyword evidence="5" id="KW-1185">Reference proteome</keyword>
<dbReference type="InterPro" id="IPR001279">
    <property type="entry name" value="Metallo-B-lactamas"/>
</dbReference>
<dbReference type="InterPro" id="IPR036866">
    <property type="entry name" value="RibonucZ/Hydroxyglut_hydro"/>
</dbReference>
<dbReference type="SUPFAM" id="SSF56281">
    <property type="entry name" value="Metallo-hydrolase/oxidoreductase"/>
    <property type="match status" value="1"/>
</dbReference>
<dbReference type="AlphaFoldDB" id="A0AAE3E6W2"/>
<gene>
    <name evidence="4" type="ORF">LKD48_14225</name>
</gene>
<dbReference type="Pfam" id="PF16661">
    <property type="entry name" value="Lactamase_B_6"/>
    <property type="match status" value="1"/>
</dbReference>
<dbReference type="SMART" id="SM01027">
    <property type="entry name" value="Beta-Casp"/>
    <property type="match status" value="1"/>
</dbReference>
<dbReference type="Pfam" id="PF07521">
    <property type="entry name" value="RMMBL"/>
    <property type="match status" value="1"/>
</dbReference>
<proteinExistence type="predicted"/>
<dbReference type="InterPro" id="IPR022712">
    <property type="entry name" value="Beta_Casp"/>
</dbReference>
<dbReference type="Proteomes" id="UP001198200">
    <property type="component" value="Unassembled WGS sequence"/>
</dbReference>
<dbReference type="RefSeq" id="WP_308732358.1">
    <property type="nucleotide sequence ID" value="NZ_JAJEQN010000048.1"/>
</dbReference>
<dbReference type="GO" id="GO:0004521">
    <property type="term" value="F:RNA endonuclease activity"/>
    <property type="evidence" value="ECO:0007669"/>
    <property type="project" value="TreeGrafter"/>
</dbReference>
<feature type="domain" description="Metallo-beta-lactamase" evidence="2">
    <location>
        <begin position="13"/>
        <end position="216"/>
    </location>
</feature>
<accession>A0AAE3E6W2</accession>
<sequence>MKLTFNGAAHEVTGSCHCLEACNKKIIVDCGMEQGRDIYVNEELPFPISQIDYVFLTHAHIDHSGMLPYLYKNGFRGSIFATKATTQLCRIMLKDSAHIQESEAEWKNRKNKRSDAEPVVPVYTIEDAENVLTYFVPCEYEKKIDIAPGIQIRMRDVGHLLGSASIEVWLTEAGHTKKIVFSGDIGNTNQPLIKDPSYVDDADYVVMESTYGNRSHDQGISLLDCKSELKQILKETLAAGGNLVIPCFAVGRTQEILYFLRQLKVDHELPEFEHTEVFVDSPLAVEATNIFMTNTQECFDEEAMALVRQGINPIRFPGLRLSVSVEESRAINEDPKPKVILSASGMCDAGRIRHHLKHNLWRPECTILFAGYQAEGSLGCVLLGGAKNIRLFGEEICVKARIARMTGISGHADREGLVRWVSHIAPKPTHVFVVHGEDTVTDSFASLLTTTYGINATAPYTGESWDLLSDQKIREGTREYVKKDYQPREGRMSDVYRKLFDAAQQLLAIVKKYREGANKDIRRFTEDIEKLCRRWDK</sequence>
<dbReference type="Gene3D" id="3.60.15.10">
    <property type="entry name" value="Ribonuclease Z/Hydroxyacylglutathione hydrolase-like"/>
    <property type="match status" value="1"/>
</dbReference>
<protein>
    <submittedName>
        <fullName evidence="4">MBL fold metallo-hydrolase</fullName>
    </submittedName>
</protein>
<dbReference type="CDD" id="cd16295">
    <property type="entry name" value="TTHA0252-CPSF-like_MBL-fold"/>
    <property type="match status" value="1"/>
</dbReference>
<dbReference type="InterPro" id="IPR011108">
    <property type="entry name" value="RMMBL"/>
</dbReference>
<evidence type="ECO:0000313" key="4">
    <source>
        <dbReference type="EMBL" id="MCC2222763.1"/>
    </source>
</evidence>
<comment type="caution">
    <text evidence="4">The sequence shown here is derived from an EMBL/GenBank/DDBJ whole genome shotgun (WGS) entry which is preliminary data.</text>
</comment>
<dbReference type="InterPro" id="IPR050698">
    <property type="entry name" value="MBL"/>
</dbReference>
<evidence type="ECO:0000256" key="1">
    <source>
        <dbReference type="ARBA" id="ARBA00022801"/>
    </source>
</evidence>
<evidence type="ECO:0000259" key="3">
    <source>
        <dbReference type="SMART" id="SM01027"/>
    </source>
</evidence>
<evidence type="ECO:0000259" key="2">
    <source>
        <dbReference type="SMART" id="SM00849"/>
    </source>
</evidence>
<evidence type="ECO:0000313" key="5">
    <source>
        <dbReference type="Proteomes" id="UP001198200"/>
    </source>
</evidence>
<keyword evidence="1" id="KW-0378">Hydrolase</keyword>
<reference evidence="4 5" key="1">
    <citation type="submission" date="2021-10" db="EMBL/GenBank/DDBJ databases">
        <title>Anaerobic single-cell dispensing facilitates the cultivation of human gut bacteria.</title>
        <authorList>
            <person name="Afrizal A."/>
        </authorList>
    </citation>
    <scope>NUCLEOTIDE SEQUENCE [LARGE SCALE GENOMIC DNA]</scope>
    <source>
        <strain evidence="4 5">CLA-AA-H224</strain>
    </source>
</reference>
<dbReference type="PANTHER" id="PTHR11203:SF37">
    <property type="entry name" value="INTEGRATOR COMPLEX SUBUNIT 11"/>
    <property type="match status" value="1"/>
</dbReference>
<feature type="domain" description="Beta-Casp" evidence="3">
    <location>
        <begin position="253"/>
        <end position="382"/>
    </location>
</feature>
<dbReference type="GO" id="GO:0016787">
    <property type="term" value="F:hydrolase activity"/>
    <property type="evidence" value="ECO:0007669"/>
    <property type="project" value="UniProtKB-KW"/>
</dbReference>